<dbReference type="InterPro" id="IPR001478">
    <property type="entry name" value="PDZ"/>
</dbReference>
<dbReference type="Proteomes" id="UP000051324">
    <property type="component" value="Unassembled WGS sequence"/>
</dbReference>
<dbReference type="AlphaFoldDB" id="A0A0R1U2F5"/>
<dbReference type="PANTHER" id="PTHR32060">
    <property type="entry name" value="TAIL-SPECIFIC PROTEASE"/>
    <property type="match status" value="1"/>
</dbReference>
<dbReference type="GO" id="GO:0006508">
    <property type="term" value="P:proteolysis"/>
    <property type="evidence" value="ECO:0007669"/>
    <property type="project" value="UniProtKB-KW"/>
</dbReference>
<evidence type="ECO:0000313" key="9">
    <source>
        <dbReference type="Proteomes" id="UP000051324"/>
    </source>
</evidence>
<keyword evidence="6" id="KW-0812">Transmembrane</keyword>
<evidence type="ECO:0000259" key="7">
    <source>
        <dbReference type="PROSITE" id="PS50106"/>
    </source>
</evidence>
<dbReference type="InterPro" id="IPR004447">
    <property type="entry name" value="Peptidase_S41A"/>
</dbReference>
<dbReference type="PROSITE" id="PS50106">
    <property type="entry name" value="PDZ"/>
    <property type="match status" value="1"/>
</dbReference>
<evidence type="ECO:0000313" key="8">
    <source>
        <dbReference type="EMBL" id="KRL83851.1"/>
    </source>
</evidence>
<protein>
    <submittedName>
        <fullName evidence="8">Carboxy-terminal processing proteinase</fullName>
    </submittedName>
</protein>
<dbReference type="PANTHER" id="PTHR32060:SF30">
    <property type="entry name" value="CARBOXY-TERMINAL PROCESSING PROTEASE CTPA"/>
    <property type="match status" value="1"/>
</dbReference>
<dbReference type="GO" id="GO:0004175">
    <property type="term" value="F:endopeptidase activity"/>
    <property type="evidence" value="ECO:0007669"/>
    <property type="project" value="TreeGrafter"/>
</dbReference>
<keyword evidence="4 5" id="KW-0720">Serine protease</keyword>
<sequence>MKKRKWFKKAELKKKLTQKKFSWLTLLVTILCTVVVSGGSVFLVMNHQMNALKQANQAMGKISTVYNALYNNYYKSLSKTKLVEGAINGMIESLGDPYTEYMNATETQELNDSISGSFGGIGAQVQKSGNEIKIIAAISGTPAAKAGLKANDVIVKINGKSISGYSLNKAVSLMRGKIGTKVTLTIKRDGSTFTKTLTRAEIPVTTVEGSLAKEDKKVGYIVVSSFSENTAKEFKQTIKKLRKKGATSFIIDVRNNPGGLLDQALAMSSMFLKNGKTIVQVVGRDGKPTVYKASNELDDNFKVTEKTVVLMNGSSASASEIFAAALKQSANVTLVGTKSYGKGTVQNTLPFTDNTQLKLTIAKWLTPNGTWIHSKGLSPDVKADYPSVAYLPAISTKKTYSEGQNSKQIKNLQKMLIYLGYDLSEKTGYFGDQTKSVIEQYQTDNNLTVTGTANKETVESIEKQVAKKVSKSDNAYKKALEQLQK</sequence>
<dbReference type="GO" id="GO:0007165">
    <property type="term" value="P:signal transduction"/>
    <property type="evidence" value="ECO:0007669"/>
    <property type="project" value="TreeGrafter"/>
</dbReference>
<dbReference type="FunFam" id="2.30.42.10:FF:000063">
    <property type="entry name" value="Peptidase, S41 family"/>
    <property type="match status" value="1"/>
</dbReference>
<dbReference type="InterPro" id="IPR041489">
    <property type="entry name" value="PDZ_6"/>
</dbReference>
<evidence type="ECO:0000256" key="2">
    <source>
        <dbReference type="ARBA" id="ARBA00022670"/>
    </source>
</evidence>
<proteinExistence type="inferred from homology"/>
<dbReference type="eggNOG" id="COG0793">
    <property type="taxonomic scope" value="Bacteria"/>
</dbReference>
<dbReference type="SUPFAM" id="SSF50156">
    <property type="entry name" value="PDZ domain-like"/>
    <property type="match status" value="1"/>
</dbReference>
<comment type="caution">
    <text evidence="8">The sequence shown here is derived from an EMBL/GenBank/DDBJ whole genome shotgun (WGS) entry which is preliminary data.</text>
</comment>
<dbReference type="InterPro" id="IPR029045">
    <property type="entry name" value="ClpP/crotonase-like_dom_sf"/>
</dbReference>
<evidence type="ECO:0000256" key="3">
    <source>
        <dbReference type="ARBA" id="ARBA00022801"/>
    </source>
</evidence>
<reference evidence="8 9" key="1">
    <citation type="journal article" date="2015" name="Genome Announc.">
        <title>Expanding the biotechnology potential of lactobacilli through comparative genomics of 213 strains and associated genera.</title>
        <authorList>
            <person name="Sun Z."/>
            <person name="Harris H.M."/>
            <person name="McCann A."/>
            <person name="Guo C."/>
            <person name="Argimon S."/>
            <person name="Zhang W."/>
            <person name="Yang X."/>
            <person name="Jeffery I.B."/>
            <person name="Cooney J.C."/>
            <person name="Kagawa T.F."/>
            <person name="Liu W."/>
            <person name="Song Y."/>
            <person name="Salvetti E."/>
            <person name="Wrobel A."/>
            <person name="Rasinkangas P."/>
            <person name="Parkhill J."/>
            <person name="Rea M.C."/>
            <person name="O'Sullivan O."/>
            <person name="Ritari J."/>
            <person name="Douillard F.P."/>
            <person name="Paul Ross R."/>
            <person name="Yang R."/>
            <person name="Briner A.E."/>
            <person name="Felis G.E."/>
            <person name="de Vos W.M."/>
            <person name="Barrangou R."/>
            <person name="Klaenhammer T.R."/>
            <person name="Caufield P.W."/>
            <person name="Cui Y."/>
            <person name="Zhang H."/>
            <person name="O'Toole P.W."/>
        </authorList>
    </citation>
    <scope>NUCLEOTIDE SEQUENCE [LARGE SCALE GENOMIC DNA]</scope>
    <source>
        <strain evidence="8 9">DSM 16634</strain>
    </source>
</reference>
<feature type="transmembrane region" description="Helical" evidence="6">
    <location>
        <begin position="21"/>
        <end position="45"/>
    </location>
</feature>
<keyword evidence="6" id="KW-1133">Transmembrane helix</keyword>
<dbReference type="PATRIC" id="fig|1423724.4.peg.1159"/>
<dbReference type="CDD" id="cd07560">
    <property type="entry name" value="Peptidase_S41_CPP"/>
    <property type="match status" value="1"/>
</dbReference>
<keyword evidence="2 5" id="KW-0645">Protease</keyword>
<keyword evidence="3 5" id="KW-0378">Hydrolase</keyword>
<dbReference type="GO" id="GO:0030288">
    <property type="term" value="C:outer membrane-bounded periplasmic space"/>
    <property type="evidence" value="ECO:0007669"/>
    <property type="project" value="TreeGrafter"/>
</dbReference>
<dbReference type="Pfam" id="PF17820">
    <property type="entry name" value="PDZ_6"/>
    <property type="match status" value="1"/>
</dbReference>
<dbReference type="SMART" id="SM00245">
    <property type="entry name" value="TSPc"/>
    <property type="match status" value="1"/>
</dbReference>
<dbReference type="InterPro" id="IPR036365">
    <property type="entry name" value="PGBD-like_sf"/>
</dbReference>
<dbReference type="Gene3D" id="1.10.101.10">
    <property type="entry name" value="PGBD-like superfamily/PGBD"/>
    <property type="match status" value="1"/>
</dbReference>
<dbReference type="InterPro" id="IPR055210">
    <property type="entry name" value="CtpA/B_N"/>
</dbReference>
<dbReference type="Gene3D" id="3.30.750.44">
    <property type="match status" value="1"/>
</dbReference>
<comment type="similarity">
    <text evidence="1 5">Belongs to the peptidase S41A family.</text>
</comment>
<dbReference type="SMART" id="SM00228">
    <property type="entry name" value="PDZ"/>
    <property type="match status" value="1"/>
</dbReference>
<keyword evidence="9" id="KW-1185">Reference proteome</keyword>
<dbReference type="InterPro" id="IPR036034">
    <property type="entry name" value="PDZ_sf"/>
</dbReference>
<gene>
    <name evidence="8" type="ORF">FC32_GL001116</name>
</gene>
<dbReference type="CDD" id="cd06782">
    <property type="entry name" value="cpPDZ_CPP-like"/>
    <property type="match status" value="1"/>
</dbReference>
<organism evidence="8 9">
    <name type="scientific">Ligilactobacillus apodemi DSM 16634 = JCM 16172</name>
    <dbReference type="NCBI Taxonomy" id="1423724"/>
    <lineage>
        <taxon>Bacteria</taxon>
        <taxon>Bacillati</taxon>
        <taxon>Bacillota</taxon>
        <taxon>Bacilli</taxon>
        <taxon>Lactobacillales</taxon>
        <taxon>Lactobacillaceae</taxon>
        <taxon>Ligilactobacillus</taxon>
    </lineage>
</organism>
<dbReference type="OrthoDB" id="9812068at2"/>
<dbReference type="InterPro" id="IPR002477">
    <property type="entry name" value="Peptidoglycan-bd-like"/>
</dbReference>
<name>A0A0R1U2F5_9LACO</name>
<dbReference type="InterPro" id="IPR036366">
    <property type="entry name" value="PGBDSf"/>
</dbReference>
<feature type="domain" description="PDZ" evidence="7">
    <location>
        <begin position="107"/>
        <end position="175"/>
    </location>
</feature>
<accession>A0A0R1U2F5</accession>
<dbReference type="EMBL" id="AZFT01000053">
    <property type="protein sequence ID" value="KRL83851.1"/>
    <property type="molecule type" value="Genomic_DNA"/>
</dbReference>
<dbReference type="GO" id="GO:0008236">
    <property type="term" value="F:serine-type peptidase activity"/>
    <property type="evidence" value="ECO:0007669"/>
    <property type="project" value="UniProtKB-KW"/>
</dbReference>
<dbReference type="Gene3D" id="3.90.226.10">
    <property type="entry name" value="2-enoyl-CoA Hydratase, Chain A, domain 1"/>
    <property type="match status" value="1"/>
</dbReference>
<dbReference type="Gene3D" id="2.30.42.10">
    <property type="match status" value="1"/>
</dbReference>
<dbReference type="SUPFAM" id="SSF52096">
    <property type="entry name" value="ClpP/crotonase"/>
    <property type="match status" value="1"/>
</dbReference>
<evidence type="ECO:0000256" key="4">
    <source>
        <dbReference type="ARBA" id="ARBA00022825"/>
    </source>
</evidence>
<dbReference type="Pfam" id="PF01471">
    <property type="entry name" value="PG_binding_1"/>
    <property type="match status" value="1"/>
</dbReference>
<dbReference type="Pfam" id="PF03572">
    <property type="entry name" value="Peptidase_S41"/>
    <property type="match status" value="1"/>
</dbReference>
<dbReference type="RefSeq" id="WP_025087683.1">
    <property type="nucleotide sequence ID" value="NZ_AZFT01000053.1"/>
</dbReference>
<dbReference type="FunFam" id="3.30.750.44:FF:000001">
    <property type="entry name" value="S41 family peptidase"/>
    <property type="match status" value="1"/>
</dbReference>
<dbReference type="InterPro" id="IPR005151">
    <property type="entry name" value="Tail-specific_protease"/>
</dbReference>
<evidence type="ECO:0000256" key="5">
    <source>
        <dbReference type="RuleBase" id="RU004404"/>
    </source>
</evidence>
<keyword evidence="6" id="KW-0472">Membrane</keyword>
<evidence type="ECO:0000256" key="6">
    <source>
        <dbReference type="SAM" id="Phobius"/>
    </source>
</evidence>
<dbReference type="SUPFAM" id="SSF47090">
    <property type="entry name" value="PGBD-like"/>
    <property type="match status" value="1"/>
</dbReference>
<dbReference type="Pfam" id="PF22694">
    <property type="entry name" value="CtpB_N-like"/>
    <property type="match status" value="1"/>
</dbReference>
<dbReference type="NCBIfam" id="TIGR00225">
    <property type="entry name" value="prc"/>
    <property type="match status" value="1"/>
</dbReference>
<evidence type="ECO:0000256" key="1">
    <source>
        <dbReference type="ARBA" id="ARBA00009179"/>
    </source>
</evidence>
<dbReference type="STRING" id="1423724.FC32_GL001116"/>